<dbReference type="PANTHER" id="PTHR47055">
    <property type="entry name" value="DDE_TNP_1_7 DOMAIN-CONTAINING PROTEIN"/>
    <property type="match status" value="1"/>
</dbReference>
<dbReference type="Proteomes" id="UP000801492">
    <property type="component" value="Unassembled WGS sequence"/>
</dbReference>
<dbReference type="OrthoDB" id="6734919at2759"/>
<feature type="non-terminal residue" evidence="3">
    <location>
        <position position="1"/>
    </location>
</feature>
<keyword evidence="4" id="KW-1185">Reference proteome</keyword>
<dbReference type="PANTHER" id="PTHR47055:SF3">
    <property type="entry name" value="PHORBOL-ESTER_DAG-TYPE DOMAIN-CONTAINING PROTEIN"/>
    <property type="match status" value="1"/>
</dbReference>
<feature type="region of interest" description="Disordered" evidence="1">
    <location>
        <begin position="1"/>
        <end position="22"/>
    </location>
</feature>
<proteinExistence type="predicted"/>
<evidence type="ECO:0000313" key="4">
    <source>
        <dbReference type="Proteomes" id="UP000801492"/>
    </source>
</evidence>
<evidence type="ECO:0000259" key="2">
    <source>
        <dbReference type="Pfam" id="PF13843"/>
    </source>
</evidence>
<accession>A0A8K0CLN4</accession>
<sequence>EDDEIEEVACEEGPPTKKSKSNDKMWKLRPLLQRLKHKFLNLFQAEQNLDFDECMVTSYGRHSCKEFIRGKPIHFDYKIWCLNTPSGYLVNFDVYQGKNPTGNEDCEKNFGKVAAPFVQMLDEFDELKKALPFKFYFNNLYTGIPLLTHLKQLGYGATRTILENRIPKECSLTVSKKMKKHQRGTYEFRKNTDGVLLARWKDNSVVTVASTCHCAEPLVNVSR</sequence>
<reference evidence="3" key="1">
    <citation type="submission" date="2019-08" db="EMBL/GenBank/DDBJ databases">
        <title>The genome of the North American firefly Photinus pyralis.</title>
        <authorList>
            <consortium name="Photinus pyralis genome working group"/>
            <person name="Fallon T.R."/>
            <person name="Sander Lower S.E."/>
            <person name="Weng J.-K."/>
        </authorList>
    </citation>
    <scope>NUCLEOTIDE SEQUENCE</scope>
    <source>
        <strain evidence="3">TRF0915ILg1</strain>
        <tissue evidence="3">Whole body</tissue>
    </source>
</reference>
<dbReference type="InterPro" id="IPR029526">
    <property type="entry name" value="PGBD"/>
</dbReference>
<evidence type="ECO:0000256" key="1">
    <source>
        <dbReference type="SAM" id="MobiDB-lite"/>
    </source>
</evidence>
<name>A0A8K0CLN4_IGNLU</name>
<evidence type="ECO:0000313" key="3">
    <source>
        <dbReference type="EMBL" id="KAF2889610.1"/>
    </source>
</evidence>
<gene>
    <name evidence="3" type="ORF">ILUMI_16563</name>
</gene>
<protein>
    <recommendedName>
        <fullName evidence="2">PiggyBac transposable element-derived protein domain-containing protein</fullName>
    </recommendedName>
</protein>
<organism evidence="3 4">
    <name type="scientific">Ignelater luminosus</name>
    <name type="common">Cucubano</name>
    <name type="synonym">Pyrophorus luminosus</name>
    <dbReference type="NCBI Taxonomy" id="2038154"/>
    <lineage>
        <taxon>Eukaryota</taxon>
        <taxon>Metazoa</taxon>
        <taxon>Ecdysozoa</taxon>
        <taxon>Arthropoda</taxon>
        <taxon>Hexapoda</taxon>
        <taxon>Insecta</taxon>
        <taxon>Pterygota</taxon>
        <taxon>Neoptera</taxon>
        <taxon>Endopterygota</taxon>
        <taxon>Coleoptera</taxon>
        <taxon>Polyphaga</taxon>
        <taxon>Elateriformia</taxon>
        <taxon>Elateroidea</taxon>
        <taxon>Elateridae</taxon>
        <taxon>Agrypninae</taxon>
        <taxon>Pyrophorini</taxon>
        <taxon>Ignelater</taxon>
    </lineage>
</organism>
<dbReference type="Pfam" id="PF13843">
    <property type="entry name" value="DDE_Tnp_1_7"/>
    <property type="match status" value="1"/>
</dbReference>
<feature type="domain" description="PiggyBac transposable element-derived protein" evidence="2">
    <location>
        <begin position="16"/>
        <end position="214"/>
    </location>
</feature>
<comment type="caution">
    <text evidence="3">The sequence shown here is derived from an EMBL/GenBank/DDBJ whole genome shotgun (WGS) entry which is preliminary data.</text>
</comment>
<dbReference type="GO" id="GO:0043565">
    <property type="term" value="F:sequence-specific DNA binding"/>
    <property type="evidence" value="ECO:0007669"/>
    <property type="project" value="TreeGrafter"/>
</dbReference>
<dbReference type="InterPro" id="IPR052638">
    <property type="entry name" value="PiggyBac_TE-derived"/>
</dbReference>
<dbReference type="AlphaFoldDB" id="A0A8K0CLN4"/>
<feature type="compositionally biased region" description="Acidic residues" evidence="1">
    <location>
        <begin position="1"/>
        <end position="10"/>
    </location>
</feature>
<dbReference type="EMBL" id="VTPC01064600">
    <property type="protein sequence ID" value="KAF2889610.1"/>
    <property type="molecule type" value="Genomic_DNA"/>
</dbReference>